<feature type="compositionally biased region" description="Basic and acidic residues" evidence="1">
    <location>
        <begin position="15"/>
        <end position="39"/>
    </location>
</feature>
<protein>
    <submittedName>
        <fullName evidence="2">Uncharacterized protein</fullName>
    </submittedName>
</protein>
<dbReference type="RefSeq" id="XP_007409581.1">
    <property type="nucleotide sequence ID" value="XM_007409519.1"/>
</dbReference>
<dbReference type="EMBL" id="GL883105">
    <property type="protein sequence ID" value="EGG07139.1"/>
    <property type="molecule type" value="Genomic_DNA"/>
</dbReference>
<dbReference type="KEGG" id="mlr:MELLADRAFT_56018"/>
<dbReference type="VEuPathDB" id="FungiDB:MELLADRAFT_56018"/>
<evidence type="ECO:0000313" key="3">
    <source>
        <dbReference type="Proteomes" id="UP000001072"/>
    </source>
</evidence>
<evidence type="ECO:0000256" key="1">
    <source>
        <dbReference type="SAM" id="MobiDB-lite"/>
    </source>
</evidence>
<name>F4RKP6_MELLP</name>
<keyword evidence="3" id="KW-1185">Reference proteome</keyword>
<reference evidence="3" key="1">
    <citation type="journal article" date="2011" name="Proc. Natl. Acad. Sci. U.S.A.">
        <title>Obligate biotrophy features unraveled by the genomic analysis of rust fungi.</title>
        <authorList>
            <person name="Duplessis S."/>
            <person name="Cuomo C.A."/>
            <person name="Lin Y.-C."/>
            <person name="Aerts A."/>
            <person name="Tisserant E."/>
            <person name="Veneault-Fourrey C."/>
            <person name="Joly D.L."/>
            <person name="Hacquard S."/>
            <person name="Amselem J."/>
            <person name="Cantarel B.L."/>
            <person name="Chiu R."/>
            <person name="Coutinho P.M."/>
            <person name="Feau N."/>
            <person name="Field M."/>
            <person name="Frey P."/>
            <person name="Gelhaye E."/>
            <person name="Goldberg J."/>
            <person name="Grabherr M.G."/>
            <person name="Kodira C.D."/>
            <person name="Kohler A."/>
            <person name="Kuees U."/>
            <person name="Lindquist E.A."/>
            <person name="Lucas S.M."/>
            <person name="Mago R."/>
            <person name="Mauceli E."/>
            <person name="Morin E."/>
            <person name="Murat C."/>
            <person name="Pangilinan J.L."/>
            <person name="Park R."/>
            <person name="Pearson M."/>
            <person name="Quesneville H."/>
            <person name="Rouhier N."/>
            <person name="Sakthikumar S."/>
            <person name="Salamov A.A."/>
            <person name="Schmutz J."/>
            <person name="Selles B."/>
            <person name="Shapiro H."/>
            <person name="Tanguay P."/>
            <person name="Tuskan G.A."/>
            <person name="Henrissat B."/>
            <person name="Van de Peer Y."/>
            <person name="Rouze P."/>
            <person name="Ellis J.G."/>
            <person name="Dodds P.N."/>
            <person name="Schein J.E."/>
            <person name="Zhong S."/>
            <person name="Hamelin R.C."/>
            <person name="Grigoriev I.V."/>
            <person name="Szabo L.J."/>
            <person name="Martin F."/>
        </authorList>
    </citation>
    <scope>NUCLEOTIDE SEQUENCE [LARGE SCALE GENOMIC DNA]</scope>
    <source>
        <strain evidence="3">98AG31 / pathotype 3-4-7</strain>
    </source>
</reference>
<dbReference type="GeneID" id="18929015"/>
<dbReference type="Proteomes" id="UP000001072">
    <property type="component" value="Unassembled WGS sequence"/>
</dbReference>
<feature type="compositionally biased region" description="Low complexity" evidence="1">
    <location>
        <begin position="52"/>
        <end position="88"/>
    </location>
</feature>
<dbReference type="AlphaFoldDB" id="F4RKP6"/>
<accession>F4RKP6</accession>
<feature type="region of interest" description="Disordered" evidence="1">
    <location>
        <begin position="1"/>
        <end position="101"/>
    </location>
</feature>
<proteinExistence type="predicted"/>
<sequence length="101" mass="10814">MSFAQSPVIPLDQSKGAEREDNTSPNKKDNRPLIDRLADAIDSADMELIQISSSSDESTSSSSSDDSASSSSLETDSSDSSLSSGSDSEYWDKSCSHRKET</sequence>
<organism evidence="3">
    <name type="scientific">Melampsora larici-populina (strain 98AG31 / pathotype 3-4-7)</name>
    <name type="common">Poplar leaf rust fungus</name>
    <dbReference type="NCBI Taxonomy" id="747676"/>
    <lineage>
        <taxon>Eukaryota</taxon>
        <taxon>Fungi</taxon>
        <taxon>Dikarya</taxon>
        <taxon>Basidiomycota</taxon>
        <taxon>Pucciniomycotina</taxon>
        <taxon>Pucciniomycetes</taxon>
        <taxon>Pucciniales</taxon>
        <taxon>Melampsoraceae</taxon>
        <taxon>Melampsora</taxon>
    </lineage>
</organism>
<gene>
    <name evidence="2" type="ORF">MELLADRAFT_56018</name>
</gene>
<evidence type="ECO:0000313" key="2">
    <source>
        <dbReference type="EMBL" id="EGG07139.1"/>
    </source>
</evidence>
<dbReference type="HOGENOM" id="CLU_2292292_0_0_1"/>
<feature type="compositionally biased region" description="Basic and acidic residues" evidence="1">
    <location>
        <begin position="90"/>
        <end position="101"/>
    </location>
</feature>
<dbReference type="InParanoid" id="F4RKP6"/>